<feature type="compositionally biased region" description="Gly residues" evidence="1">
    <location>
        <begin position="357"/>
        <end position="379"/>
    </location>
</feature>
<feature type="compositionally biased region" description="Gly residues" evidence="1">
    <location>
        <begin position="340"/>
        <end position="349"/>
    </location>
</feature>
<dbReference type="GO" id="GO:0032153">
    <property type="term" value="C:cell division site"/>
    <property type="evidence" value="ECO:0007669"/>
    <property type="project" value="TreeGrafter"/>
</dbReference>
<dbReference type="PANTHER" id="PTHR28013">
    <property type="entry name" value="PROTEIN DCV1-RELATED"/>
    <property type="match status" value="1"/>
</dbReference>
<organism evidence="3 4">
    <name type="scientific">Kwoniella bestiolae CBS 10118</name>
    <dbReference type="NCBI Taxonomy" id="1296100"/>
    <lineage>
        <taxon>Eukaryota</taxon>
        <taxon>Fungi</taxon>
        <taxon>Dikarya</taxon>
        <taxon>Basidiomycota</taxon>
        <taxon>Agaricomycotina</taxon>
        <taxon>Tremellomycetes</taxon>
        <taxon>Tremellales</taxon>
        <taxon>Cryptococcaceae</taxon>
        <taxon>Kwoniella</taxon>
    </lineage>
</organism>
<keyword evidence="2" id="KW-0472">Membrane</keyword>
<dbReference type="Pfam" id="PF06687">
    <property type="entry name" value="SUR7"/>
    <property type="match status" value="1"/>
</dbReference>
<dbReference type="Proteomes" id="UP000092730">
    <property type="component" value="Chromosome 6"/>
</dbReference>
<dbReference type="InterPro" id="IPR051380">
    <property type="entry name" value="pH-response_reg_palI/RIM9"/>
</dbReference>
<name>A0AAJ8MCI8_9TREE</name>
<feature type="compositionally biased region" description="Polar residues" evidence="1">
    <location>
        <begin position="556"/>
        <end position="585"/>
    </location>
</feature>
<evidence type="ECO:0000313" key="3">
    <source>
        <dbReference type="EMBL" id="WVW85724.1"/>
    </source>
</evidence>
<dbReference type="AlphaFoldDB" id="A0AAJ8MCI8"/>
<accession>A0AAJ8MCI8</accession>
<protein>
    <recommendedName>
        <fullName evidence="5">Pali-domain-containing protein</fullName>
    </recommendedName>
</protein>
<feature type="region of interest" description="Disordered" evidence="1">
    <location>
        <begin position="517"/>
        <end position="627"/>
    </location>
</feature>
<dbReference type="InterPro" id="IPR009571">
    <property type="entry name" value="SUR7/Rim9-like_fungi"/>
</dbReference>
<dbReference type="RefSeq" id="XP_065726603.1">
    <property type="nucleotide sequence ID" value="XM_065870531.1"/>
</dbReference>
<feature type="compositionally biased region" description="Gly residues" evidence="1">
    <location>
        <begin position="306"/>
        <end position="315"/>
    </location>
</feature>
<evidence type="ECO:0000256" key="2">
    <source>
        <dbReference type="SAM" id="Phobius"/>
    </source>
</evidence>
<feature type="compositionally biased region" description="Polar residues" evidence="1">
    <location>
        <begin position="525"/>
        <end position="534"/>
    </location>
</feature>
<dbReference type="GeneID" id="30210898"/>
<keyword evidence="4" id="KW-1185">Reference proteome</keyword>
<dbReference type="PANTHER" id="PTHR28013:SF4">
    <property type="entry name" value="MARVEL DOMAIN-CONTAINING PROTEIN"/>
    <property type="match status" value="1"/>
</dbReference>
<evidence type="ECO:0008006" key="5">
    <source>
        <dbReference type="Google" id="ProtNLM"/>
    </source>
</evidence>
<feature type="transmembrane region" description="Helical" evidence="2">
    <location>
        <begin position="134"/>
        <end position="158"/>
    </location>
</feature>
<feature type="transmembrane region" description="Helical" evidence="2">
    <location>
        <begin position="12"/>
        <end position="32"/>
    </location>
</feature>
<reference evidence="3" key="1">
    <citation type="submission" date="2013-07" db="EMBL/GenBank/DDBJ databases">
        <authorList>
            <consortium name="The Broad Institute Genome Sequencing Platform"/>
            <person name="Cuomo C."/>
            <person name="Litvintseva A."/>
            <person name="Chen Y."/>
            <person name="Heitman J."/>
            <person name="Sun S."/>
            <person name="Springer D."/>
            <person name="Dromer F."/>
            <person name="Young S.K."/>
            <person name="Zeng Q."/>
            <person name="Gargeya S."/>
            <person name="Fitzgerald M."/>
            <person name="Abouelleil A."/>
            <person name="Alvarado L."/>
            <person name="Berlin A.M."/>
            <person name="Chapman S.B."/>
            <person name="Dewar J."/>
            <person name="Goldberg J."/>
            <person name="Griggs A."/>
            <person name="Gujja S."/>
            <person name="Hansen M."/>
            <person name="Howarth C."/>
            <person name="Imamovic A."/>
            <person name="Larimer J."/>
            <person name="McCowan C."/>
            <person name="Murphy C."/>
            <person name="Pearson M."/>
            <person name="Priest M."/>
            <person name="Roberts A."/>
            <person name="Saif S."/>
            <person name="Shea T."/>
            <person name="Sykes S."/>
            <person name="Wortman J."/>
            <person name="Nusbaum C."/>
            <person name="Birren B."/>
        </authorList>
    </citation>
    <scope>NUCLEOTIDE SEQUENCE</scope>
    <source>
        <strain evidence="3">CBS 10118</strain>
    </source>
</reference>
<gene>
    <name evidence="3" type="ORF">I302_107762</name>
</gene>
<feature type="transmembrane region" description="Helical" evidence="2">
    <location>
        <begin position="97"/>
        <end position="122"/>
    </location>
</feature>
<sequence>MGVRFRNATPGTLACLAATILLAVVSFNTPLLKSLNFLSASFSSGQYSGSLTLGTLGFCHTLDGTDSCTGPQVGYEFDPNDVFGVTLFDIPEAITKYLTYVLILHIVALAFAAIATIIGIFAHSPTFPLLCLSIWMAGIASTFAFLATVFDLAMFYIAKARINNVSGASAEIGMCVWLTLAAWVILALSGCFFGIGNCCGSCRTNSESGDSKRSKYDKNGGEEDYKMRMMAIDNERQRKQKQEQGLPSFQQLVKDDGEDKYLIERDPQPQSQQQGGLRRDGSVLQGVGMGYGRRNNKSPQDDPYGGSNGWNGHNGGYQNIAAPPPVARRLSDTTSAGDFVGVGAGGGGVDRPQQQGYGNGYYGENGYGNGSDQGHGYGGNSQDQHYQNDPYPQQNYNDPYSQNQQQYQDQYNHPSSAYPQDQYSQQQQQYSDPYRSSSTQPYNTTTYPPVPMTMPTPGIQSARSPQPQPTGAYDTSFESSDSHYADPGPQVHNADPYGGYDDGLGAIGMAVTNGGNTGRHERDYTGQTFGQNDTYGGGGGYDDSQFRPPSAANGIHQPQPQHLVTSHSQSNLLRSPVSPISPNQTRGGGYGYDDPPEQGSIRPPSYSAGDYAAGGSGSGNEKSSYRH</sequence>
<feature type="compositionally biased region" description="Low complexity" evidence="1">
    <location>
        <begin position="382"/>
        <end position="447"/>
    </location>
</feature>
<feature type="region of interest" description="Disordered" evidence="1">
    <location>
        <begin position="267"/>
        <end position="499"/>
    </location>
</feature>
<dbReference type="GO" id="GO:0005886">
    <property type="term" value="C:plasma membrane"/>
    <property type="evidence" value="ECO:0007669"/>
    <property type="project" value="InterPro"/>
</dbReference>
<dbReference type="GO" id="GO:0035838">
    <property type="term" value="C:growing cell tip"/>
    <property type="evidence" value="ECO:0007669"/>
    <property type="project" value="TreeGrafter"/>
</dbReference>
<keyword evidence="2" id="KW-1133">Transmembrane helix</keyword>
<keyword evidence="2" id="KW-0812">Transmembrane</keyword>
<dbReference type="EMBL" id="CP144546">
    <property type="protein sequence ID" value="WVW85724.1"/>
    <property type="molecule type" value="Genomic_DNA"/>
</dbReference>
<reference evidence="3" key="2">
    <citation type="submission" date="2024-02" db="EMBL/GenBank/DDBJ databases">
        <title>Comparative genomics of Cryptococcus and Kwoniella reveals pathogenesis evolution and contrasting modes of karyotype evolution via chromosome fusion or intercentromeric recombination.</title>
        <authorList>
            <person name="Coelho M.A."/>
            <person name="David-Palma M."/>
            <person name="Shea T."/>
            <person name="Bowers K."/>
            <person name="McGinley-Smith S."/>
            <person name="Mohammad A.W."/>
            <person name="Gnirke A."/>
            <person name="Yurkov A.M."/>
            <person name="Nowrousian M."/>
            <person name="Sun S."/>
            <person name="Cuomo C.A."/>
            <person name="Heitman J."/>
        </authorList>
    </citation>
    <scope>NUCLEOTIDE SEQUENCE</scope>
    <source>
        <strain evidence="3">CBS 10118</strain>
    </source>
</reference>
<evidence type="ECO:0000313" key="4">
    <source>
        <dbReference type="Proteomes" id="UP000092730"/>
    </source>
</evidence>
<dbReference type="KEGG" id="kbi:30210898"/>
<feature type="transmembrane region" description="Helical" evidence="2">
    <location>
        <begin position="170"/>
        <end position="195"/>
    </location>
</feature>
<evidence type="ECO:0000256" key="1">
    <source>
        <dbReference type="SAM" id="MobiDB-lite"/>
    </source>
</evidence>
<proteinExistence type="predicted"/>